<feature type="region of interest" description="Disordered" evidence="1">
    <location>
        <begin position="372"/>
        <end position="448"/>
    </location>
</feature>
<evidence type="ECO:0000256" key="1">
    <source>
        <dbReference type="SAM" id="MobiDB-lite"/>
    </source>
</evidence>
<sequence>MDRNRLPPQTMMLIACVFLSTFVLTWRDAGAQNGFVPAGDSSATPGAAEAPSGSNPLMIAGESAAADQAEACRTFGGTVTMIDQPATATLDIQCTGGILDGMVCQNGNDGSICDSYREATTPREDPNAPPIGGIVFVEPVSLDDVDHVTGDGVVPDVAEDPTGIDTVVIANQVGDPVATGTSAAQLCGAFGGTPIVNQPRTVGGGLESVTVVCDGGMLDRMVCGHEVGSSPFCYRARVGQEEDARVAPGSGIEVVPEEPGTVGGDIGPAPSVAEEPAGIDTVVIANQVGHPVDLAAMQMAMCRLAGGTATTAEPVRTTAQGLSQNVGCKGGLLDGMICANTSTYSVCIFIGIAPEEPRVTPSAGIDVEPAAPTAESIPTSAPALPTAPAPEVPPMPTAGATATPPEPTASTEDPPVLPTVPTDDDTVPPGEAEDPTQIEPTPTEVVLQ</sequence>
<dbReference type="EMBL" id="CADCWJ010000490">
    <property type="protein sequence ID" value="CAA9568582.1"/>
    <property type="molecule type" value="Genomic_DNA"/>
</dbReference>
<proteinExistence type="predicted"/>
<feature type="compositionally biased region" description="Pro residues" evidence="1">
    <location>
        <begin position="385"/>
        <end position="396"/>
    </location>
</feature>
<reference evidence="2" key="1">
    <citation type="submission" date="2020-02" db="EMBL/GenBank/DDBJ databases">
        <authorList>
            <person name="Meier V. D."/>
        </authorList>
    </citation>
    <scope>NUCLEOTIDE SEQUENCE</scope>
    <source>
        <strain evidence="2">AVDCRST_MAG87</strain>
    </source>
</reference>
<evidence type="ECO:0000313" key="2">
    <source>
        <dbReference type="EMBL" id="CAA9568582.1"/>
    </source>
</evidence>
<gene>
    <name evidence="2" type="ORF">AVDCRST_MAG87-2185</name>
</gene>
<feature type="compositionally biased region" description="Acidic residues" evidence="1">
    <location>
        <begin position="422"/>
        <end position="436"/>
    </location>
</feature>
<accession>A0A6J4V7F6</accession>
<name>A0A6J4V7F6_9BACT</name>
<feature type="compositionally biased region" description="Low complexity" evidence="1">
    <location>
        <begin position="397"/>
        <end position="414"/>
    </location>
</feature>
<dbReference type="PROSITE" id="PS51257">
    <property type="entry name" value="PROKAR_LIPOPROTEIN"/>
    <property type="match status" value="1"/>
</dbReference>
<organism evidence="2">
    <name type="scientific">uncultured Thermomicrobiales bacterium</name>
    <dbReference type="NCBI Taxonomy" id="1645740"/>
    <lineage>
        <taxon>Bacteria</taxon>
        <taxon>Pseudomonadati</taxon>
        <taxon>Thermomicrobiota</taxon>
        <taxon>Thermomicrobia</taxon>
        <taxon>Thermomicrobiales</taxon>
        <taxon>environmental samples</taxon>
    </lineage>
</organism>
<dbReference type="AlphaFoldDB" id="A0A6J4V7F6"/>
<protein>
    <submittedName>
        <fullName evidence="2">Uncharacterized protein</fullName>
    </submittedName>
</protein>